<keyword evidence="1" id="KW-0732">Signal</keyword>
<gene>
    <name evidence="2" type="ORF">C8P68_101532</name>
</gene>
<protein>
    <recommendedName>
        <fullName evidence="4">GLPGLI family protein</fullName>
    </recommendedName>
</protein>
<organism evidence="2 3">
    <name type="scientific">Mucilaginibacter yixingensis</name>
    <dbReference type="NCBI Taxonomy" id="1295612"/>
    <lineage>
        <taxon>Bacteria</taxon>
        <taxon>Pseudomonadati</taxon>
        <taxon>Bacteroidota</taxon>
        <taxon>Sphingobacteriia</taxon>
        <taxon>Sphingobacteriales</taxon>
        <taxon>Sphingobacteriaceae</taxon>
        <taxon>Mucilaginibacter</taxon>
    </lineage>
</organism>
<reference evidence="2 3" key="1">
    <citation type="submission" date="2018-04" db="EMBL/GenBank/DDBJ databases">
        <title>Genomic Encyclopedia of Archaeal and Bacterial Type Strains, Phase II (KMG-II): from individual species to whole genera.</title>
        <authorList>
            <person name="Goeker M."/>
        </authorList>
    </citation>
    <scope>NUCLEOTIDE SEQUENCE [LARGE SCALE GENOMIC DNA]</scope>
    <source>
        <strain evidence="2 3">DSM 26809</strain>
    </source>
</reference>
<name>A0A2T5JFU4_9SPHI</name>
<proteinExistence type="predicted"/>
<feature type="signal peptide" evidence="1">
    <location>
        <begin position="1"/>
        <end position="22"/>
    </location>
</feature>
<evidence type="ECO:0000313" key="3">
    <source>
        <dbReference type="Proteomes" id="UP000244168"/>
    </source>
</evidence>
<evidence type="ECO:0000256" key="1">
    <source>
        <dbReference type="SAM" id="SignalP"/>
    </source>
</evidence>
<sequence>MLLKSTYCLFSILFMLTVGAHAQSSENSVIYDGKGVDSLKMGTLTSLDVKQMLGNDFIATNHSDYSIELFYPKLGMAFYRKYGPDTGKIFCMSFRKDYLGKTSRGFKMSSMTVQDILRLYGKANWTYLERDSAVYASYEEAGIYFAIKPRGIPPAKFNAEKPDAALVKARNDYFMNLYYNDQVEEITIGVPGTDF</sequence>
<accession>A0A2T5JFU4</accession>
<dbReference type="AlphaFoldDB" id="A0A2T5JFU4"/>
<keyword evidence="3" id="KW-1185">Reference proteome</keyword>
<dbReference type="RefSeq" id="WP_107826699.1">
    <property type="nucleotide sequence ID" value="NZ_CP160205.1"/>
</dbReference>
<dbReference type="Proteomes" id="UP000244168">
    <property type="component" value="Unassembled WGS sequence"/>
</dbReference>
<dbReference type="EMBL" id="QAOQ01000001">
    <property type="protein sequence ID" value="PTR01298.1"/>
    <property type="molecule type" value="Genomic_DNA"/>
</dbReference>
<evidence type="ECO:0008006" key="4">
    <source>
        <dbReference type="Google" id="ProtNLM"/>
    </source>
</evidence>
<comment type="caution">
    <text evidence="2">The sequence shown here is derived from an EMBL/GenBank/DDBJ whole genome shotgun (WGS) entry which is preliminary data.</text>
</comment>
<evidence type="ECO:0000313" key="2">
    <source>
        <dbReference type="EMBL" id="PTR01298.1"/>
    </source>
</evidence>
<feature type="chain" id="PRO_5015750568" description="GLPGLI family protein" evidence="1">
    <location>
        <begin position="23"/>
        <end position="195"/>
    </location>
</feature>